<feature type="binding site" evidence="10">
    <location>
        <position position="162"/>
    </location>
    <ligand>
        <name>(6S)-NADPHX</name>
        <dbReference type="ChEBI" id="CHEBI:64076"/>
    </ligand>
</feature>
<dbReference type="GO" id="GO:0052856">
    <property type="term" value="F:NAD(P)HX epimerase activity"/>
    <property type="evidence" value="ECO:0007669"/>
    <property type="project" value="UniProtKB-UniRule"/>
</dbReference>
<dbReference type="FunFam" id="3.40.50.10260:FF:000005">
    <property type="entry name" value="NAD(P)H-hydrate epimerase"/>
    <property type="match status" value="1"/>
</dbReference>
<evidence type="ECO:0000256" key="6">
    <source>
        <dbReference type="ARBA" id="ARBA00022857"/>
    </source>
</evidence>
<feature type="binding site" evidence="10">
    <location>
        <position position="165"/>
    </location>
    <ligand>
        <name>K(+)</name>
        <dbReference type="ChEBI" id="CHEBI:29103"/>
    </ligand>
</feature>
<evidence type="ECO:0000256" key="3">
    <source>
        <dbReference type="ARBA" id="ARBA00012228"/>
    </source>
</evidence>
<keyword evidence="10" id="KW-0963">Cytoplasm</keyword>
<dbReference type="OMA" id="RHLFHYG"/>
<feature type="binding site" evidence="10">
    <location>
        <begin position="64"/>
        <end position="68"/>
    </location>
    <ligand>
        <name>(6S)-NADPHX</name>
        <dbReference type="ChEBI" id="CHEBI:64076"/>
    </ligand>
</feature>
<dbReference type="GO" id="GO:0046496">
    <property type="term" value="P:nicotinamide nucleotide metabolic process"/>
    <property type="evidence" value="ECO:0007669"/>
    <property type="project" value="EnsemblFungi"/>
</dbReference>
<dbReference type="InterPro" id="IPR032976">
    <property type="entry name" value="YJEFN_prot_NAXE-like"/>
</dbReference>
<dbReference type="OrthoDB" id="10064708at2759"/>
<dbReference type="InterPro" id="IPR004443">
    <property type="entry name" value="YjeF_N_dom"/>
</dbReference>
<organism evidence="12 13">
    <name type="scientific">Komagataella phaffii (strain GS115 / ATCC 20864)</name>
    <name type="common">Yeast</name>
    <name type="synonym">Pichia pastoris</name>
    <dbReference type="NCBI Taxonomy" id="644223"/>
    <lineage>
        <taxon>Eukaryota</taxon>
        <taxon>Fungi</taxon>
        <taxon>Dikarya</taxon>
        <taxon>Ascomycota</taxon>
        <taxon>Saccharomycotina</taxon>
        <taxon>Pichiomycetes</taxon>
        <taxon>Pichiales</taxon>
        <taxon>Pichiaceae</taxon>
        <taxon>Komagataella</taxon>
    </lineage>
</organism>
<evidence type="ECO:0000256" key="2">
    <source>
        <dbReference type="ARBA" id="ARBA00000909"/>
    </source>
</evidence>
<dbReference type="SUPFAM" id="SSF64153">
    <property type="entry name" value="YjeF N-terminal domain-like"/>
    <property type="match status" value="1"/>
</dbReference>
<dbReference type="RefSeq" id="XP_002493219.1">
    <property type="nucleotide sequence ID" value="XM_002493174.1"/>
</dbReference>
<dbReference type="NCBIfam" id="TIGR00197">
    <property type="entry name" value="yjeF_nterm"/>
    <property type="match status" value="1"/>
</dbReference>
<keyword evidence="4 10" id="KW-0479">Metal-binding</keyword>
<dbReference type="AlphaFoldDB" id="C4R654"/>
<reference evidence="12 13" key="1">
    <citation type="journal article" date="2009" name="Nat. Biotechnol.">
        <title>Genome sequence of the recombinant protein production host Pichia pastoris.</title>
        <authorList>
            <person name="De Schutter K."/>
            <person name="Lin Y.C."/>
            <person name="Tiels P."/>
            <person name="Van Hecke A."/>
            <person name="Glinka S."/>
            <person name="Weber-Lehmann J."/>
            <person name="Rouze P."/>
            <person name="Van de Peer Y."/>
            <person name="Callewaert N."/>
        </authorList>
    </citation>
    <scope>NUCLEOTIDE SEQUENCE [LARGE SCALE GENOMIC DNA]</scope>
    <source>
        <strain evidence="13">GS115 / ATCC 20864</strain>
    </source>
</reference>
<dbReference type="FunCoup" id="C4R654">
    <property type="interactions" value="262"/>
</dbReference>
<name>C4R654_KOMPG</name>
<dbReference type="PROSITE" id="PS51385">
    <property type="entry name" value="YJEF_N"/>
    <property type="match status" value="1"/>
</dbReference>
<dbReference type="GO" id="GO:0046872">
    <property type="term" value="F:metal ion binding"/>
    <property type="evidence" value="ECO:0007669"/>
    <property type="project" value="UniProtKB-KW"/>
</dbReference>
<dbReference type="PANTHER" id="PTHR13232:SF10">
    <property type="entry name" value="NAD(P)H-HYDRATE EPIMERASE"/>
    <property type="match status" value="1"/>
</dbReference>
<comment type="subcellular location">
    <subcellularLocation>
        <location evidence="10">Cytoplasm</location>
    </subcellularLocation>
    <subcellularLocation>
        <location evidence="10">Mitochondrion</location>
    </subcellularLocation>
</comment>
<dbReference type="PANTHER" id="PTHR13232">
    <property type="entry name" value="NAD(P)H-HYDRATE EPIMERASE"/>
    <property type="match status" value="1"/>
</dbReference>
<dbReference type="HOGENOM" id="CLU_024853_3_0_1"/>
<keyword evidence="10" id="KW-0496">Mitochondrion</keyword>
<dbReference type="InParanoid" id="C4R654"/>
<dbReference type="EMBL" id="FN392321">
    <property type="protein sequence ID" value="CAY71040.1"/>
    <property type="molecule type" value="Genomic_DNA"/>
</dbReference>
<proteinExistence type="inferred from homology"/>
<keyword evidence="8 10" id="KW-0520">NAD</keyword>
<accession>C4R654</accession>
<protein>
    <recommendedName>
        <fullName evidence="3 10">NAD(P)H-hydrate epimerase</fullName>
        <ecNumber evidence="3 10">5.1.99.6</ecNumber>
    </recommendedName>
    <alternativeName>
        <fullName evidence="10">NAD(P)HX epimerase</fullName>
    </alternativeName>
</protein>
<evidence type="ECO:0000256" key="5">
    <source>
        <dbReference type="ARBA" id="ARBA00022741"/>
    </source>
</evidence>
<dbReference type="eggNOG" id="KOG2585">
    <property type="taxonomic scope" value="Eukaryota"/>
</dbReference>
<dbReference type="HAMAP" id="MF_01966">
    <property type="entry name" value="NADHX_epimerase"/>
    <property type="match status" value="1"/>
</dbReference>
<gene>
    <name evidence="12" type="ordered locus">PAS_chr3_0976</name>
</gene>
<keyword evidence="5 10" id="KW-0547">Nucleotide-binding</keyword>
<dbReference type="EC" id="5.1.99.6" evidence="3 10"/>
<evidence type="ECO:0000259" key="11">
    <source>
        <dbReference type="PROSITE" id="PS51385"/>
    </source>
</evidence>
<dbReference type="Gene3D" id="3.40.50.10260">
    <property type="entry name" value="YjeF N-terminal domain"/>
    <property type="match status" value="1"/>
</dbReference>
<comment type="function">
    <text evidence="10">Catalyzes the epimerization of the S- and R-forms of NAD(P)HX, a damaged form of NAD(P)H that is a result of enzymatic or heat-dependent hydration. This is a prerequisite for the S-specific NAD(P)H-hydrate dehydratase to allow the repair of both epimers of NAD(P)HX.</text>
</comment>
<evidence type="ECO:0000256" key="8">
    <source>
        <dbReference type="ARBA" id="ARBA00023027"/>
    </source>
</evidence>
<feature type="binding site" evidence="10">
    <location>
        <begin position="131"/>
        <end position="137"/>
    </location>
    <ligand>
        <name>(6S)-NADPHX</name>
        <dbReference type="ChEBI" id="CHEBI:64076"/>
    </ligand>
</feature>
<dbReference type="GO" id="GO:0000166">
    <property type="term" value="F:nucleotide binding"/>
    <property type="evidence" value="ECO:0007669"/>
    <property type="project" value="UniProtKB-KW"/>
</dbReference>
<dbReference type="Proteomes" id="UP000000314">
    <property type="component" value="Chromosome 3"/>
</dbReference>
<keyword evidence="13" id="KW-1185">Reference proteome</keyword>
<dbReference type="SMR" id="C4R654"/>
<dbReference type="GO" id="GO:0005739">
    <property type="term" value="C:mitochondrion"/>
    <property type="evidence" value="ECO:0007669"/>
    <property type="project" value="UniProtKB-SubCell"/>
</dbReference>
<feature type="domain" description="YjeF N-terminal" evidence="11">
    <location>
        <begin position="12"/>
        <end position="219"/>
    </location>
</feature>
<comment type="catalytic activity">
    <reaction evidence="2 10">
        <text>(6R)-NADPHX = (6S)-NADPHX</text>
        <dbReference type="Rhea" id="RHEA:32227"/>
        <dbReference type="ChEBI" id="CHEBI:64076"/>
        <dbReference type="ChEBI" id="CHEBI:64077"/>
        <dbReference type="EC" id="5.1.99.6"/>
    </reaction>
</comment>
<evidence type="ECO:0000256" key="4">
    <source>
        <dbReference type="ARBA" id="ARBA00022723"/>
    </source>
</evidence>
<dbReference type="InterPro" id="IPR036652">
    <property type="entry name" value="YjeF_N_dom_sf"/>
</dbReference>
<feature type="binding site" evidence="10">
    <location>
        <position position="127"/>
    </location>
    <ligand>
        <name>K(+)</name>
        <dbReference type="ChEBI" id="CHEBI:29103"/>
    </ligand>
</feature>
<dbReference type="Pfam" id="PF03853">
    <property type="entry name" value="YjeF_N"/>
    <property type="match status" value="1"/>
</dbReference>
<sequence length="232" mass="25307">MSLIKTIGSKAASALDRELMSPEGGGFSIDQLMELAGLAVASAVYKEYPPSKYPKVLCAVGVGNNGGDALVCARHLTLFGYKVRVYYPLRSKKPLFTGLQTQLATFGVPIIETDVQKEFQQADQIVDGIFGFSFVPPVREPFLEVIGLLNEYCKKIPITSVDIPSGWDVDEGPVNSSFEPSSLVSLTAPKPCSKLFKGTHFVGGRFVNKELAEKWDIDIPKYEGVDQVVKVQ</sequence>
<comment type="catalytic activity">
    <reaction evidence="1 10">
        <text>(6R)-NADHX = (6S)-NADHX</text>
        <dbReference type="Rhea" id="RHEA:32215"/>
        <dbReference type="ChEBI" id="CHEBI:64074"/>
        <dbReference type="ChEBI" id="CHEBI:64075"/>
        <dbReference type="EC" id="5.1.99.6"/>
    </reaction>
</comment>
<evidence type="ECO:0000256" key="1">
    <source>
        <dbReference type="ARBA" id="ARBA00000013"/>
    </source>
</evidence>
<comment type="similarity">
    <text evidence="10">Belongs to the NnrE/AIBP family.</text>
</comment>
<evidence type="ECO:0000313" key="12">
    <source>
        <dbReference type="EMBL" id="CAY71040.1"/>
    </source>
</evidence>
<comment type="caution">
    <text evidence="10">Lacks conserved residue(s) required for the propagation of feature annotation.</text>
</comment>
<keyword evidence="7 10" id="KW-0630">Potassium</keyword>
<evidence type="ECO:0000256" key="9">
    <source>
        <dbReference type="ARBA" id="ARBA00023235"/>
    </source>
</evidence>
<dbReference type="GeneID" id="8199723"/>
<feature type="binding site" evidence="10">
    <location>
        <position position="65"/>
    </location>
    <ligand>
        <name>K(+)</name>
        <dbReference type="ChEBI" id="CHEBI:29103"/>
    </ligand>
</feature>
<keyword evidence="6" id="KW-0521">NADP</keyword>
<dbReference type="KEGG" id="ppa:PAS_chr3_0976"/>
<evidence type="ECO:0000313" key="13">
    <source>
        <dbReference type="Proteomes" id="UP000000314"/>
    </source>
</evidence>
<keyword evidence="9 10" id="KW-0413">Isomerase</keyword>
<evidence type="ECO:0000256" key="10">
    <source>
        <dbReference type="HAMAP-Rule" id="MF_03159"/>
    </source>
</evidence>
<dbReference type="STRING" id="644223.C4R654"/>
<comment type="cofactor">
    <cofactor evidence="10">
        <name>K(+)</name>
        <dbReference type="ChEBI" id="CHEBI:29103"/>
    </cofactor>
    <text evidence="10">Binds 1 potassium ion per subunit.</text>
</comment>
<evidence type="ECO:0000256" key="7">
    <source>
        <dbReference type="ARBA" id="ARBA00022958"/>
    </source>
</evidence>